<dbReference type="PANTHER" id="PTHR11804">
    <property type="entry name" value="PROTEASE M3 THIMET OLIGOPEPTIDASE-RELATED"/>
    <property type="match status" value="1"/>
</dbReference>
<dbReference type="Gene3D" id="1.10.1370.40">
    <property type="match status" value="1"/>
</dbReference>
<dbReference type="GO" id="GO:0006518">
    <property type="term" value="P:peptide metabolic process"/>
    <property type="evidence" value="ECO:0007669"/>
    <property type="project" value="TreeGrafter"/>
</dbReference>
<comment type="caution">
    <text evidence="2">The sequence shown here is derived from an EMBL/GenBank/DDBJ whole genome shotgun (WGS) entry which is preliminary data.</text>
</comment>
<dbReference type="Proteomes" id="UP001153076">
    <property type="component" value="Unassembled WGS sequence"/>
</dbReference>
<dbReference type="EMBL" id="JAKOGI010001314">
    <property type="protein sequence ID" value="KAJ8426310.1"/>
    <property type="molecule type" value="Genomic_DNA"/>
</dbReference>
<name>A0A9Q1GTG1_9CARY</name>
<evidence type="ECO:0000259" key="1">
    <source>
        <dbReference type="Pfam" id="PF19310"/>
    </source>
</evidence>
<feature type="domain" description="Oligopeptidase A N-terminal" evidence="1">
    <location>
        <begin position="38"/>
        <end position="132"/>
    </location>
</feature>
<dbReference type="Pfam" id="PF19310">
    <property type="entry name" value="TOP_N"/>
    <property type="match status" value="1"/>
</dbReference>
<dbReference type="GO" id="GO:0004222">
    <property type="term" value="F:metalloendopeptidase activity"/>
    <property type="evidence" value="ECO:0007669"/>
    <property type="project" value="InterPro"/>
</dbReference>
<evidence type="ECO:0000313" key="2">
    <source>
        <dbReference type="EMBL" id="KAJ8426310.1"/>
    </source>
</evidence>
<sequence length="195" mass="22049">MAASNENPLLWDFTFPPYDVIQPKHVVPGVRSLLKQLLLVPLERITDRLRVVWGVVNHLISVKDSLELRAAVDQIQVEFELRLGQSKTIYEAFKAIRESSDWETLSSSRKRVVKAQLKSAKLGGVSLNDDEKERFNETHQELERLALKFEGNILDATKDHGKLITDRKDVEGLPSTTLELAAKAAISKALHIKIF</sequence>
<organism evidence="2 3">
    <name type="scientific">Carnegiea gigantea</name>
    <dbReference type="NCBI Taxonomy" id="171969"/>
    <lineage>
        <taxon>Eukaryota</taxon>
        <taxon>Viridiplantae</taxon>
        <taxon>Streptophyta</taxon>
        <taxon>Embryophyta</taxon>
        <taxon>Tracheophyta</taxon>
        <taxon>Spermatophyta</taxon>
        <taxon>Magnoliopsida</taxon>
        <taxon>eudicotyledons</taxon>
        <taxon>Gunneridae</taxon>
        <taxon>Pentapetalae</taxon>
        <taxon>Caryophyllales</taxon>
        <taxon>Cactineae</taxon>
        <taxon>Cactaceae</taxon>
        <taxon>Cactoideae</taxon>
        <taxon>Echinocereeae</taxon>
        <taxon>Carnegiea</taxon>
    </lineage>
</organism>
<accession>A0A9Q1GTG1</accession>
<dbReference type="OrthoDB" id="534666at2759"/>
<protein>
    <recommendedName>
        <fullName evidence="1">Oligopeptidase A N-terminal domain-containing protein</fullName>
    </recommendedName>
</protein>
<dbReference type="FunFam" id="1.10.1370.40:FF:000005">
    <property type="entry name" value="Organellar oligopeptidase A, chloroplastic/mitochondrial"/>
    <property type="match status" value="1"/>
</dbReference>
<dbReference type="InterPro" id="IPR045090">
    <property type="entry name" value="Pept_M3A_M3B"/>
</dbReference>
<dbReference type="InterPro" id="IPR045666">
    <property type="entry name" value="OpdA_N"/>
</dbReference>
<dbReference type="SUPFAM" id="SSF55486">
    <property type="entry name" value="Metalloproteases ('zincins'), catalytic domain"/>
    <property type="match status" value="1"/>
</dbReference>
<dbReference type="GO" id="GO:0006508">
    <property type="term" value="P:proteolysis"/>
    <property type="evidence" value="ECO:0007669"/>
    <property type="project" value="InterPro"/>
</dbReference>
<gene>
    <name evidence="2" type="ORF">Cgig2_007833</name>
</gene>
<proteinExistence type="predicted"/>
<reference evidence="2" key="1">
    <citation type="submission" date="2022-04" db="EMBL/GenBank/DDBJ databases">
        <title>Carnegiea gigantea Genome sequencing and assembly v2.</title>
        <authorList>
            <person name="Copetti D."/>
            <person name="Sanderson M.J."/>
            <person name="Burquez A."/>
            <person name="Wojciechowski M.F."/>
        </authorList>
    </citation>
    <scope>NUCLEOTIDE SEQUENCE</scope>
    <source>
        <strain evidence="2">SGP5-SGP5p</strain>
        <tissue evidence="2">Aerial part</tissue>
    </source>
</reference>
<dbReference type="AlphaFoldDB" id="A0A9Q1GTG1"/>
<keyword evidence="3" id="KW-1185">Reference proteome</keyword>
<dbReference type="PANTHER" id="PTHR11804:SF83">
    <property type="entry name" value="LD37516P"/>
    <property type="match status" value="1"/>
</dbReference>
<evidence type="ECO:0000313" key="3">
    <source>
        <dbReference type="Proteomes" id="UP001153076"/>
    </source>
</evidence>